<keyword evidence="2" id="KW-0663">Pyridoxal phosphate</keyword>
<evidence type="ECO:0000256" key="2">
    <source>
        <dbReference type="ARBA" id="ARBA00022898"/>
    </source>
</evidence>
<dbReference type="GO" id="GO:0030170">
    <property type="term" value="F:pyridoxal phosphate binding"/>
    <property type="evidence" value="ECO:0007669"/>
    <property type="project" value="InterPro"/>
</dbReference>
<gene>
    <name evidence="5" type="ORF">AX018_107215</name>
</gene>
<dbReference type="NCBIfam" id="NF006094">
    <property type="entry name" value="PRK08246.1"/>
    <property type="match status" value="1"/>
</dbReference>
<evidence type="ECO:0000256" key="3">
    <source>
        <dbReference type="ARBA" id="ARBA00023239"/>
    </source>
</evidence>
<evidence type="ECO:0000313" key="5">
    <source>
        <dbReference type="EMBL" id="RAR73677.1"/>
    </source>
</evidence>
<feature type="domain" description="Tryptophan synthase beta chain-like PALP" evidence="4">
    <location>
        <begin position="21"/>
        <end position="304"/>
    </location>
</feature>
<dbReference type="GO" id="GO:0003941">
    <property type="term" value="F:L-serine ammonia-lyase activity"/>
    <property type="evidence" value="ECO:0007669"/>
    <property type="project" value="TreeGrafter"/>
</dbReference>
<dbReference type="SUPFAM" id="SSF53686">
    <property type="entry name" value="Tryptophan synthase beta subunit-like PLP-dependent enzymes"/>
    <property type="match status" value="1"/>
</dbReference>
<protein>
    <submittedName>
        <fullName evidence="5">L-threonine ammonia-lyase</fullName>
    </submittedName>
</protein>
<dbReference type="EMBL" id="QLTA01000072">
    <property type="protein sequence ID" value="RAR73677.1"/>
    <property type="molecule type" value="Genomic_DNA"/>
</dbReference>
<organism evidence="5 6">
    <name type="scientific">Paracidovorax anthurii</name>
    <dbReference type="NCBI Taxonomy" id="78229"/>
    <lineage>
        <taxon>Bacteria</taxon>
        <taxon>Pseudomonadati</taxon>
        <taxon>Pseudomonadota</taxon>
        <taxon>Betaproteobacteria</taxon>
        <taxon>Burkholderiales</taxon>
        <taxon>Comamonadaceae</taxon>
        <taxon>Paracidovorax</taxon>
    </lineage>
</organism>
<dbReference type="PROSITE" id="PS00165">
    <property type="entry name" value="DEHYDRATASE_SER_THR"/>
    <property type="match status" value="1"/>
</dbReference>
<dbReference type="AlphaFoldDB" id="A0A328YT23"/>
<evidence type="ECO:0000313" key="6">
    <source>
        <dbReference type="Proteomes" id="UP000248856"/>
    </source>
</evidence>
<dbReference type="InterPro" id="IPR000634">
    <property type="entry name" value="Ser/Thr_deHydtase_PyrdxlP-BS"/>
</dbReference>
<keyword evidence="3 5" id="KW-0456">Lyase</keyword>
<dbReference type="InterPro" id="IPR001926">
    <property type="entry name" value="TrpB-like_PALP"/>
</dbReference>
<keyword evidence="6" id="KW-1185">Reference proteome</keyword>
<accession>A0A328YT23</accession>
<dbReference type="PANTHER" id="PTHR48078:SF6">
    <property type="entry name" value="L-THREONINE DEHYDRATASE CATABOLIC TDCB"/>
    <property type="match status" value="1"/>
</dbReference>
<dbReference type="PANTHER" id="PTHR48078">
    <property type="entry name" value="THREONINE DEHYDRATASE, MITOCHONDRIAL-RELATED"/>
    <property type="match status" value="1"/>
</dbReference>
<comment type="cofactor">
    <cofactor evidence="1">
        <name>pyridoxal 5'-phosphate</name>
        <dbReference type="ChEBI" id="CHEBI:597326"/>
    </cofactor>
</comment>
<dbReference type="InterPro" id="IPR050147">
    <property type="entry name" value="Ser/Thr_Dehydratase"/>
</dbReference>
<sequence>MIDRSAISSARRCLAAHPDFLRTTPLMRLSGRSLGIDCAEIWLKLEHLQVGGSFKARGMLYRLLANTVPGSGVIVASGGNAGIATAAAALSLGVPCEVYLPEVSPEAKRARLRSLGARVVVVGATYAEALQACLARQRETGALLTHAYDQPEVAAGAGTLALEVEEQAHRLPDSMLVSVGGGGLIAGVAAWCEGRARVIALEPARAPTLHGARVAGGPVDVEVGGIAADSLGARRIGDIAWQVAQRHVQDALLLSDEAIRSAQQWLWHELKLAVEPAAALGIAALQSGVYRPRPDETVGLILCGANCDPATVA</sequence>
<dbReference type="Gene3D" id="3.40.50.1100">
    <property type="match status" value="2"/>
</dbReference>
<dbReference type="InterPro" id="IPR036052">
    <property type="entry name" value="TrpB-like_PALP_sf"/>
</dbReference>
<comment type="caution">
    <text evidence="5">The sequence shown here is derived from an EMBL/GenBank/DDBJ whole genome shotgun (WGS) entry which is preliminary data.</text>
</comment>
<evidence type="ECO:0000259" key="4">
    <source>
        <dbReference type="Pfam" id="PF00291"/>
    </source>
</evidence>
<dbReference type="GO" id="GO:0009097">
    <property type="term" value="P:isoleucine biosynthetic process"/>
    <property type="evidence" value="ECO:0007669"/>
    <property type="project" value="TreeGrafter"/>
</dbReference>
<dbReference type="OrthoDB" id="9811476at2"/>
<evidence type="ECO:0000256" key="1">
    <source>
        <dbReference type="ARBA" id="ARBA00001933"/>
    </source>
</evidence>
<proteinExistence type="predicted"/>
<dbReference type="GO" id="GO:0006565">
    <property type="term" value="P:L-serine catabolic process"/>
    <property type="evidence" value="ECO:0007669"/>
    <property type="project" value="TreeGrafter"/>
</dbReference>
<dbReference type="Proteomes" id="UP000248856">
    <property type="component" value="Unassembled WGS sequence"/>
</dbReference>
<dbReference type="Pfam" id="PF00291">
    <property type="entry name" value="PALP"/>
    <property type="match status" value="1"/>
</dbReference>
<reference evidence="5 6" key="1">
    <citation type="submission" date="2018-06" db="EMBL/GenBank/DDBJ databases">
        <title>Genomic Encyclopedia of Archaeal and Bacterial Type Strains, Phase II (KMG-II): from individual species to whole genera.</title>
        <authorList>
            <person name="Goeker M."/>
        </authorList>
    </citation>
    <scope>NUCLEOTIDE SEQUENCE [LARGE SCALE GENOMIC DNA]</scope>
    <source>
        <strain evidence="5 6">CFPB 3232</strain>
    </source>
</reference>
<dbReference type="RefSeq" id="WP_111882231.1">
    <property type="nucleotide sequence ID" value="NZ_CBCSGC010000087.1"/>
</dbReference>
<dbReference type="GO" id="GO:0006567">
    <property type="term" value="P:L-threonine catabolic process"/>
    <property type="evidence" value="ECO:0007669"/>
    <property type="project" value="TreeGrafter"/>
</dbReference>
<name>A0A328YT23_9BURK</name>
<dbReference type="GO" id="GO:0004794">
    <property type="term" value="F:threonine deaminase activity"/>
    <property type="evidence" value="ECO:0007669"/>
    <property type="project" value="TreeGrafter"/>
</dbReference>